<evidence type="ECO:0000256" key="1">
    <source>
        <dbReference type="SAM" id="MobiDB-lite"/>
    </source>
</evidence>
<feature type="region of interest" description="Disordered" evidence="1">
    <location>
        <begin position="1"/>
        <end position="57"/>
    </location>
</feature>
<evidence type="ECO:0000313" key="2">
    <source>
        <dbReference type="EMBL" id="KAF7506131.1"/>
    </source>
</evidence>
<comment type="caution">
    <text evidence="2">The sequence shown here is derived from an EMBL/GenBank/DDBJ whole genome shotgun (WGS) entry which is preliminary data.</text>
</comment>
<sequence length="159" mass="17832">MSFDGSSSHDTVTSLRGRLIDSDTSADGLALDYPPVSRTRRQKKGDETRQTPSTAPIKVETQQALIGNTRGRQLSLNGQEIFIADHSWTPASTNGRKALFNSDKNVYPLMESKKPRSAREETGSMREEPRSVPEYFLPSEWITENVIKQHITRYLCSCA</sequence>
<proteinExistence type="predicted"/>
<name>A0A8H7AFE6_9EURO</name>
<reference evidence="2" key="1">
    <citation type="submission" date="2020-02" db="EMBL/GenBank/DDBJ databases">
        <authorList>
            <person name="Palmer J.M."/>
        </authorList>
    </citation>
    <scope>NUCLEOTIDE SEQUENCE</scope>
    <source>
        <strain evidence="2">EPUS1.4</strain>
        <tissue evidence="2">Thallus</tissue>
    </source>
</reference>
<evidence type="ECO:0000313" key="3">
    <source>
        <dbReference type="Proteomes" id="UP000606974"/>
    </source>
</evidence>
<organism evidence="2 3">
    <name type="scientific">Endocarpon pusillum</name>
    <dbReference type="NCBI Taxonomy" id="364733"/>
    <lineage>
        <taxon>Eukaryota</taxon>
        <taxon>Fungi</taxon>
        <taxon>Dikarya</taxon>
        <taxon>Ascomycota</taxon>
        <taxon>Pezizomycotina</taxon>
        <taxon>Eurotiomycetes</taxon>
        <taxon>Chaetothyriomycetidae</taxon>
        <taxon>Verrucariales</taxon>
        <taxon>Verrucariaceae</taxon>
        <taxon>Endocarpon</taxon>
    </lineage>
</organism>
<accession>A0A8H7AFE6</accession>
<keyword evidence="3" id="KW-1185">Reference proteome</keyword>
<dbReference type="EMBL" id="JAACFV010000093">
    <property type="protein sequence ID" value="KAF7506131.1"/>
    <property type="molecule type" value="Genomic_DNA"/>
</dbReference>
<dbReference type="Proteomes" id="UP000606974">
    <property type="component" value="Unassembled WGS sequence"/>
</dbReference>
<feature type="compositionally biased region" description="Polar residues" evidence="1">
    <location>
        <begin position="1"/>
        <end position="14"/>
    </location>
</feature>
<gene>
    <name evidence="2" type="ORF">GJ744_012195</name>
</gene>
<protein>
    <submittedName>
        <fullName evidence="2">Uncharacterized protein</fullName>
    </submittedName>
</protein>
<dbReference type="AlphaFoldDB" id="A0A8H7AFE6"/>